<feature type="domain" description="Nudix hydrolase" evidence="4">
    <location>
        <begin position="1"/>
        <end position="151"/>
    </location>
</feature>
<dbReference type="AlphaFoldDB" id="A0A7Y9DLN8"/>
<dbReference type="PROSITE" id="PS00893">
    <property type="entry name" value="NUDIX_BOX"/>
    <property type="match status" value="1"/>
</dbReference>
<dbReference type="PANTHER" id="PTHR43736:SF1">
    <property type="entry name" value="DIHYDRONEOPTERIN TRIPHOSPHATE DIPHOSPHATASE"/>
    <property type="match status" value="1"/>
</dbReference>
<protein>
    <submittedName>
        <fullName evidence="5">8-oxo-dGTP pyrophosphatase MutT (NUDIX family)</fullName>
    </submittedName>
</protein>
<dbReference type="PRINTS" id="PR00502">
    <property type="entry name" value="NUDIXFAMILY"/>
</dbReference>
<evidence type="ECO:0000313" key="5">
    <source>
        <dbReference type="EMBL" id="NYD22784.1"/>
    </source>
</evidence>
<dbReference type="InterPro" id="IPR020084">
    <property type="entry name" value="NUDIX_hydrolase_CS"/>
</dbReference>
<evidence type="ECO:0000256" key="1">
    <source>
        <dbReference type="ARBA" id="ARBA00005582"/>
    </source>
</evidence>
<comment type="caution">
    <text evidence="5">The sequence shown here is derived from an EMBL/GenBank/DDBJ whole genome shotgun (WGS) entry which is preliminary data.</text>
</comment>
<evidence type="ECO:0000256" key="3">
    <source>
        <dbReference type="RuleBase" id="RU003476"/>
    </source>
</evidence>
<dbReference type="InterPro" id="IPR000086">
    <property type="entry name" value="NUDIX_hydrolase_dom"/>
</dbReference>
<dbReference type="Proteomes" id="UP000521922">
    <property type="component" value="Unassembled WGS sequence"/>
</dbReference>
<keyword evidence="6" id="KW-1185">Reference proteome</keyword>
<name>A0A7Y9DLN8_9ACTN</name>
<dbReference type="InterPro" id="IPR020476">
    <property type="entry name" value="Nudix_hydrolase"/>
</dbReference>
<evidence type="ECO:0000256" key="2">
    <source>
        <dbReference type="ARBA" id="ARBA00022801"/>
    </source>
</evidence>
<dbReference type="PROSITE" id="PS51462">
    <property type="entry name" value="NUDIX"/>
    <property type="match status" value="1"/>
</dbReference>
<organism evidence="5 6">
    <name type="scientific">Kineococcus aurantiacus</name>
    <dbReference type="NCBI Taxonomy" id="37633"/>
    <lineage>
        <taxon>Bacteria</taxon>
        <taxon>Bacillati</taxon>
        <taxon>Actinomycetota</taxon>
        <taxon>Actinomycetes</taxon>
        <taxon>Kineosporiales</taxon>
        <taxon>Kineosporiaceae</taxon>
        <taxon>Kineococcus</taxon>
    </lineage>
</organism>
<dbReference type="GO" id="GO:0016787">
    <property type="term" value="F:hydrolase activity"/>
    <property type="evidence" value="ECO:0007669"/>
    <property type="project" value="UniProtKB-KW"/>
</dbReference>
<dbReference type="InterPro" id="IPR015797">
    <property type="entry name" value="NUDIX_hydrolase-like_dom_sf"/>
</dbReference>
<dbReference type="Gene3D" id="3.90.79.10">
    <property type="entry name" value="Nucleoside Triphosphate Pyrophosphohydrolase"/>
    <property type="match status" value="1"/>
</dbReference>
<dbReference type="Pfam" id="PF00293">
    <property type="entry name" value="NUDIX"/>
    <property type="match status" value="1"/>
</dbReference>
<keyword evidence="2 3" id="KW-0378">Hydrolase</keyword>
<evidence type="ECO:0000259" key="4">
    <source>
        <dbReference type="PROSITE" id="PS51462"/>
    </source>
</evidence>
<dbReference type="EMBL" id="JACCBB010000001">
    <property type="protein sequence ID" value="NYD22784.1"/>
    <property type="molecule type" value="Genomic_DNA"/>
</dbReference>
<comment type="similarity">
    <text evidence="1 3">Belongs to the Nudix hydrolase family.</text>
</comment>
<accession>A0A7Y9DLN8</accession>
<dbReference type="PANTHER" id="PTHR43736">
    <property type="entry name" value="ADP-RIBOSE PYROPHOSPHATASE"/>
    <property type="match status" value="1"/>
</dbReference>
<reference evidence="5 6" key="1">
    <citation type="submission" date="2020-07" db="EMBL/GenBank/DDBJ databases">
        <title>Sequencing the genomes of 1000 actinobacteria strains.</title>
        <authorList>
            <person name="Klenk H.-P."/>
        </authorList>
    </citation>
    <scope>NUCLEOTIDE SEQUENCE [LARGE SCALE GENOMIC DNA]</scope>
    <source>
        <strain evidence="5 6">DSM 7487</strain>
    </source>
</reference>
<dbReference type="RefSeq" id="WP_179752010.1">
    <property type="nucleotide sequence ID" value="NZ_BAAAGN010000020.1"/>
</dbReference>
<evidence type="ECO:0000313" key="6">
    <source>
        <dbReference type="Proteomes" id="UP000521922"/>
    </source>
</evidence>
<dbReference type="SUPFAM" id="SSF55811">
    <property type="entry name" value="Nudix"/>
    <property type="match status" value="1"/>
</dbReference>
<proteinExistence type="inferred from homology"/>
<dbReference type="CDD" id="cd03673">
    <property type="entry name" value="NUDIX_Ap6A_hydrolase"/>
    <property type="match status" value="1"/>
</dbReference>
<gene>
    <name evidence="5" type="ORF">BJ968_002324</name>
</gene>
<sequence>MVKPAREPRRRLPTVQETSSGGLVVDLSTGVPRAAVICRLNRAGRAEWCLPKGHLEGEETLEQAAVREIEEETGIRGEVVETLGSIDYWFSADGRRIHKVVHLFLLKAVGGSLTVENDPDAEAVDVEWIPFSDLGERLAFPNERRAATAATLRLGELA</sequence>